<evidence type="ECO:0000313" key="2">
    <source>
        <dbReference type="EMBL" id="OZI30246.1"/>
    </source>
</evidence>
<name>A0A261RYT3_9BORD</name>
<proteinExistence type="predicted"/>
<organism evidence="2 3">
    <name type="scientific">Bordetella genomosp. 10</name>
    <dbReference type="NCBI Taxonomy" id="1416804"/>
    <lineage>
        <taxon>Bacteria</taxon>
        <taxon>Pseudomonadati</taxon>
        <taxon>Pseudomonadota</taxon>
        <taxon>Betaproteobacteria</taxon>
        <taxon>Burkholderiales</taxon>
        <taxon>Alcaligenaceae</taxon>
        <taxon>Bordetella</taxon>
    </lineage>
</organism>
<feature type="compositionally biased region" description="Low complexity" evidence="1">
    <location>
        <begin position="57"/>
        <end position="75"/>
    </location>
</feature>
<dbReference type="EMBL" id="NEVM01000005">
    <property type="protein sequence ID" value="OZI30246.1"/>
    <property type="molecule type" value="Genomic_DNA"/>
</dbReference>
<feature type="region of interest" description="Disordered" evidence="1">
    <location>
        <begin position="57"/>
        <end position="76"/>
    </location>
</feature>
<protein>
    <recommendedName>
        <fullName evidence="4">Type IVB pilus formation outer membrane protein, R64 PilN family</fullName>
    </recommendedName>
</protein>
<sequence>MTPWKRKGEQALESAGKWTRTLACGRGVAVVLALTACVPQARLDAVHDRARQAHARAGMGAGMDAPAASASAADAAQREVLRRQAMQEVPKPWLAGKPRPLAREAKLPPALRRDVDTTLMFAGGAADLSVLAQRIAHATGLPVRVRPEALLPQSLFLPRLSQAANAMTAELPARAEPPRGPQPLARTLDMLAWRLGVFWRYQDNAIEFFRTETRVFNIHALTPTAQSEARLGRTGQARGAGFDNASHTTLSVGEQDTLSALRQRLEPFLTRAGVLAAVPGAAASIIVTDTPEALDRVARFLDGENRALTRRIRLVFEEITIVMRDQARTGIDWSAVFTSARAAISATSPSAALAAGAADALAGSRLHAGVADGPYATSKALIGALSATGTVVRHSSVPVLTLNRRPVTHAVRTTFSYVDQVQGSSGDSGRRGQGAMMPAVSVSQKQETVGSFLTLVPDAQDDGSIQLSIAYDNTVAQPLKTLTFGRREHQIELQQITIDGSGMVQQVSLRPGEPMVISGFDRRQDEYDRRRLAPRAPLLLGGADQVASGRSTTVVIVTAQVEEG</sequence>
<keyword evidence="3" id="KW-1185">Reference proteome</keyword>
<reference evidence="3" key="1">
    <citation type="submission" date="2017-05" db="EMBL/GenBank/DDBJ databases">
        <title>Complete and WGS of Bordetella genogroups.</title>
        <authorList>
            <person name="Spilker T."/>
            <person name="Lipuma J."/>
        </authorList>
    </citation>
    <scope>NUCLEOTIDE SEQUENCE [LARGE SCALE GENOMIC DNA]</scope>
    <source>
        <strain evidence="3">AU16122</strain>
    </source>
</reference>
<gene>
    <name evidence="2" type="ORF">CAL29_19515</name>
</gene>
<evidence type="ECO:0000313" key="3">
    <source>
        <dbReference type="Proteomes" id="UP000216020"/>
    </source>
</evidence>
<evidence type="ECO:0000256" key="1">
    <source>
        <dbReference type="SAM" id="MobiDB-lite"/>
    </source>
</evidence>
<comment type="caution">
    <text evidence="2">The sequence shown here is derived from an EMBL/GenBank/DDBJ whole genome shotgun (WGS) entry which is preliminary data.</text>
</comment>
<accession>A0A261RYT3</accession>
<evidence type="ECO:0008006" key="4">
    <source>
        <dbReference type="Google" id="ProtNLM"/>
    </source>
</evidence>
<dbReference type="RefSeq" id="WP_373559799.1">
    <property type="nucleotide sequence ID" value="NZ_NEVM01000005.1"/>
</dbReference>
<dbReference type="Proteomes" id="UP000216020">
    <property type="component" value="Unassembled WGS sequence"/>
</dbReference>
<dbReference type="AlphaFoldDB" id="A0A261RYT3"/>